<dbReference type="EMBL" id="MZ826138">
    <property type="protein sequence ID" value="UME39643.1"/>
    <property type="molecule type" value="Genomic_DNA"/>
</dbReference>
<proteinExistence type="predicted"/>
<name>A0A8T9E8H7_9VIRU</name>
<dbReference type="GO" id="GO:0003677">
    <property type="term" value="F:DNA binding"/>
    <property type="evidence" value="ECO:0007669"/>
    <property type="project" value="UniProtKB-KW"/>
</dbReference>
<accession>A0A8T9E8H7</accession>
<reference evidence="1 2" key="1">
    <citation type="submission" date="2021-08" db="EMBL/GenBank/DDBJ databases">
        <authorList>
            <person name="Gudeta W.F."/>
            <person name="Igori D."/>
            <person name="Belete M.T."/>
            <person name="Kim S.E."/>
            <person name="Moon J.S."/>
        </authorList>
    </citation>
    <scope>NUCLEOTIDE SEQUENCE [LARGE SCALE GENOMIC DNA]</scope>
    <source>
        <strain evidence="1">KW1</strain>
    </source>
</reference>
<keyword evidence="2" id="KW-1185">Reference proteome</keyword>
<organism evidence="1 2">
    <name type="scientific">Pueraria virus A</name>
    <dbReference type="NCBI Taxonomy" id="2920400"/>
    <lineage>
        <taxon>Viruses</taxon>
        <taxon>Riboviria</taxon>
        <taxon>Pararnavirae</taxon>
        <taxon>Artverviricota</taxon>
        <taxon>Revtraviricetes</taxon>
        <taxon>Ortervirales</taxon>
        <taxon>Caulimoviridae</taxon>
        <taxon>Caulimovirus</taxon>
        <taxon>Caulimovirus puerariae</taxon>
    </lineage>
</organism>
<keyword evidence="1" id="KW-0238">DNA-binding</keyword>
<evidence type="ECO:0000313" key="1">
    <source>
        <dbReference type="EMBL" id="UME39643.1"/>
    </source>
</evidence>
<dbReference type="Proteomes" id="UP001268231">
    <property type="component" value="Segment"/>
</dbReference>
<sequence length="140" mass="16000">MSGKIDKVYEEMLRMEERFAKLEMDQQKHFQEALDKASAAILAELRKEIRNKQEEPGEVIPSITKAELTQALEGLLGQIKEEAQKCHCNKEILEAIKAQDPAKDKGKEVMIPPKTKPKHSAWYPENLVLPYNPFTGKPEK</sequence>
<protein>
    <submittedName>
        <fullName evidence="1">DNA-binding protein</fullName>
    </submittedName>
</protein>
<evidence type="ECO:0000313" key="2">
    <source>
        <dbReference type="Proteomes" id="UP001268231"/>
    </source>
</evidence>